<dbReference type="InterPro" id="IPR013785">
    <property type="entry name" value="Aldolase_TIM"/>
</dbReference>
<dbReference type="InterPro" id="IPR007197">
    <property type="entry name" value="rSAM"/>
</dbReference>
<dbReference type="NCBIfam" id="NF001199">
    <property type="entry name" value="PRK00164.2-1"/>
    <property type="match status" value="1"/>
</dbReference>
<dbReference type="PANTHER" id="PTHR22960">
    <property type="entry name" value="MOLYBDOPTERIN COFACTOR SYNTHESIS PROTEIN A"/>
    <property type="match status" value="1"/>
</dbReference>
<dbReference type="InterPro" id="IPR006638">
    <property type="entry name" value="Elp3/MiaA/NifB-like_rSAM"/>
</dbReference>
<keyword evidence="11 14" id="KW-0456">Lyase</keyword>
<dbReference type="HAMAP" id="MF_01225_B">
    <property type="entry name" value="MoaA_B"/>
    <property type="match status" value="1"/>
</dbReference>
<evidence type="ECO:0000256" key="1">
    <source>
        <dbReference type="ARBA" id="ARBA00001966"/>
    </source>
</evidence>
<keyword evidence="10" id="KW-0501">Molybdenum cofactor biosynthesis</keyword>
<dbReference type="GO" id="GO:0046872">
    <property type="term" value="F:metal ion binding"/>
    <property type="evidence" value="ECO:0007669"/>
    <property type="project" value="UniProtKB-KW"/>
</dbReference>
<dbReference type="InterPro" id="IPR010505">
    <property type="entry name" value="MoaA_twitch"/>
</dbReference>
<dbReference type="SFLD" id="SFLDS00029">
    <property type="entry name" value="Radical_SAM"/>
    <property type="match status" value="1"/>
</dbReference>
<accession>A0A3B1A2P7</accession>
<dbReference type="CDD" id="cd01335">
    <property type="entry name" value="Radical_SAM"/>
    <property type="match status" value="1"/>
</dbReference>
<evidence type="ECO:0000256" key="9">
    <source>
        <dbReference type="ARBA" id="ARBA00023134"/>
    </source>
</evidence>
<keyword evidence="4" id="KW-0949">S-adenosyl-L-methionine</keyword>
<dbReference type="PROSITE" id="PS51918">
    <property type="entry name" value="RADICAL_SAM"/>
    <property type="match status" value="1"/>
</dbReference>
<dbReference type="Gene3D" id="3.20.20.70">
    <property type="entry name" value="Aldolase class I"/>
    <property type="match status" value="1"/>
</dbReference>
<dbReference type="InterPro" id="IPR013483">
    <property type="entry name" value="MoaA"/>
</dbReference>
<dbReference type="EMBL" id="UOFT01000025">
    <property type="protein sequence ID" value="VAW92439.1"/>
    <property type="molecule type" value="Genomic_DNA"/>
</dbReference>
<evidence type="ECO:0000256" key="4">
    <source>
        <dbReference type="ARBA" id="ARBA00022691"/>
    </source>
</evidence>
<dbReference type="Pfam" id="PF04055">
    <property type="entry name" value="Radical_SAM"/>
    <property type="match status" value="1"/>
</dbReference>
<evidence type="ECO:0000256" key="12">
    <source>
        <dbReference type="ARBA" id="ARBA00048697"/>
    </source>
</evidence>
<dbReference type="GO" id="GO:0051539">
    <property type="term" value="F:4 iron, 4 sulfur cluster binding"/>
    <property type="evidence" value="ECO:0007669"/>
    <property type="project" value="UniProtKB-KW"/>
</dbReference>
<gene>
    <name evidence="14" type="ORF">MNBD_GAMMA23-410</name>
</gene>
<dbReference type="SFLD" id="SFLDG01067">
    <property type="entry name" value="SPASM/twitch_domain_containing"/>
    <property type="match status" value="1"/>
</dbReference>
<dbReference type="InterPro" id="IPR000385">
    <property type="entry name" value="MoaA_NifB_PqqE_Fe-S-bd_CS"/>
</dbReference>
<dbReference type="GO" id="GO:0005525">
    <property type="term" value="F:GTP binding"/>
    <property type="evidence" value="ECO:0007669"/>
    <property type="project" value="UniProtKB-KW"/>
</dbReference>
<keyword evidence="6" id="KW-0547">Nucleotide-binding</keyword>
<dbReference type="PROSITE" id="PS01305">
    <property type="entry name" value="MOAA_NIFB_PQQE"/>
    <property type="match status" value="1"/>
</dbReference>
<reference evidence="14" key="1">
    <citation type="submission" date="2018-06" db="EMBL/GenBank/DDBJ databases">
        <authorList>
            <person name="Zhirakovskaya E."/>
        </authorList>
    </citation>
    <scope>NUCLEOTIDE SEQUENCE</scope>
</reference>
<evidence type="ECO:0000259" key="13">
    <source>
        <dbReference type="PROSITE" id="PS51918"/>
    </source>
</evidence>
<dbReference type="UniPathway" id="UPA00344"/>
<dbReference type="EC" id="4.1.99.22" evidence="2"/>
<dbReference type="GO" id="GO:0061799">
    <property type="term" value="F:cyclic pyranopterin monophosphate synthase activity"/>
    <property type="evidence" value="ECO:0007669"/>
    <property type="project" value="TreeGrafter"/>
</dbReference>
<evidence type="ECO:0000256" key="7">
    <source>
        <dbReference type="ARBA" id="ARBA00023004"/>
    </source>
</evidence>
<keyword evidence="5" id="KW-0479">Metal-binding</keyword>
<evidence type="ECO:0000256" key="11">
    <source>
        <dbReference type="ARBA" id="ARBA00023239"/>
    </source>
</evidence>
<dbReference type="InterPro" id="IPR058240">
    <property type="entry name" value="rSAM_sf"/>
</dbReference>
<evidence type="ECO:0000256" key="5">
    <source>
        <dbReference type="ARBA" id="ARBA00022723"/>
    </source>
</evidence>
<comment type="catalytic activity">
    <reaction evidence="12">
        <text>GTP + AH2 + S-adenosyl-L-methionine = (8S)-3',8-cyclo-7,8-dihydroguanosine 5'-triphosphate + 5'-deoxyadenosine + L-methionine + A + H(+)</text>
        <dbReference type="Rhea" id="RHEA:49576"/>
        <dbReference type="ChEBI" id="CHEBI:13193"/>
        <dbReference type="ChEBI" id="CHEBI:15378"/>
        <dbReference type="ChEBI" id="CHEBI:17319"/>
        <dbReference type="ChEBI" id="CHEBI:17499"/>
        <dbReference type="ChEBI" id="CHEBI:37565"/>
        <dbReference type="ChEBI" id="CHEBI:57844"/>
        <dbReference type="ChEBI" id="CHEBI:59789"/>
        <dbReference type="ChEBI" id="CHEBI:131766"/>
        <dbReference type="EC" id="4.1.99.22"/>
    </reaction>
</comment>
<comment type="cofactor">
    <cofactor evidence="1">
        <name>[4Fe-4S] cluster</name>
        <dbReference type="ChEBI" id="CHEBI:49883"/>
    </cofactor>
</comment>
<dbReference type="InterPro" id="IPR040064">
    <property type="entry name" value="MoaA-like"/>
</dbReference>
<dbReference type="Pfam" id="PF06463">
    <property type="entry name" value="Mob_synth_C"/>
    <property type="match status" value="1"/>
</dbReference>
<sequence length="336" mass="37844">MPVMPKPRQNPATLTDPHGRQIKYLRVSVTDRCDLRCSYCLPKGFSDFQEPEDWLSFDETTRIVAAFARLGATQIRLTGGEPLVRQNFSELVKKITAIPELSDLSLSTNATRLAKQAADLKRAGIERINVSLDTLNADKFKQITQGKLQKVLDGLQAAKQAGIQPIKINMVVMKGVNDNEVQDMVNYCIENDFTLRFIETMPMGDTGREATNQYLSLQLVRQQLEKHFELIPAQMKGGGPARYYQIANTRINIGFITPISQHFCETCNRVRLTVDGTLHLCLGQEHSYPLRELLRSGISDTELEQHIIKAIALKPENHEFSENPTKLVRFMSQTGG</sequence>
<feature type="domain" description="Radical SAM core" evidence="13">
    <location>
        <begin position="17"/>
        <end position="241"/>
    </location>
</feature>
<evidence type="ECO:0000313" key="14">
    <source>
        <dbReference type="EMBL" id="VAW92439.1"/>
    </source>
</evidence>
<dbReference type="GO" id="GO:0061798">
    <property type="term" value="F:GTP 3',8'-cyclase activity"/>
    <property type="evidence" value="ECO:0007669"/>
    <property type="project" value="UniProtKB-EC"/>
</dbReference>
<dbReference type="InterPro" id="IPR050105">
    <property type="entry name" value="MoCo_biosynth_MoaA/MoaC"/>
</dbReference>
<keyword evidence="3" id="KW-0004">4Fe-4S</keyword>
<evidence type="ECO:0000256" key="10">
    <source>
        <dbReference type="ARBA" id="ARBA00023150"/>
    </source>
</evidence>
<dbReference type="GO" id="GO:0006777">
    <property type="term" value="P:Mo-molybdopterin cofactor biosynthetic process"/>
    <property type="evidence" value="ECO:0007669"/>
    <property type="project" value="UniProtKB-KW"/>
</dbReference>
<dbReference type="NCBIfam" id="TIGR02666">
    <property type="entry name" value="moaA"/>
    <property type="match status" value="1"/>
</dbReference>
<keyword evidence="8" id="KW-0411">Iron-sulfur</keyword>
<dbReference type="PANTHER" id="PTHR22960:SF0">
    <property type="entry name" value="MOLYBDENUM COFACTOR BIOSYNTHESIS PROTEIN 1"/>
    <property type="match status" value="1"/>
</dbReference>
<evidence type="ECO:0000256" key="6">
    <source>
        <dbReference type="ARBA" id="ARBA00022741"/>
    </source>
</evidence>
<keyword evidence="7" id="KW-0408">Iron</keyword>
<keyword evidence="9" id="KW-0342">GTP-binding</keyword>
<organism evidence="14">
    <name type="scientific">hydrothermal vent metagenome</name>
    <dbReference type="NCBI Taxonomy" id="652676"/>
    <lineage>
        <taxon>unclassified sequences</taxon>
        <taxon>metagenomes</taxon>
        <taxon>ecological metagenomes</taxon>
    </lineage>
</organism>
<name>A0A3B1A2P7_9ZZZZ</name>
<dbReference type="CDD" id="cd21117">
    <property type="entry name" value="Twitch_MoaA"/>
    <property type="match status" value="1"/>
</dbReference>
<protein>
    <recommendedName>
        <fullName evidence="2">GTP 3',8-cyclase</fullName>
        <ecNumber evidence="2">4.1.99.22</ecNumber>
    </recommendedName>
</protein>
<evidence type="ECO:0000256" key="8">
    <source>
        <dbReference type="ARBA" id="ARBA00023014"/>
    </source>
</evidence>
<evidence type="ECO:0000256" key="2">
    <source>
        <dbReference type="ARBA" id="ARBA00012167"/>
    </source>
</evidence>
<evidence type="ECO:0000256" key="3">
    <source>
        <dbReference type="ARBA" id="ARBA00022485"/>
    </source>
</evidence>
<dbReference type="SFLD" id="SFLDG01386">
    <property type="entry name" value="main_SPASM_domain-containing"/>
    <property type="match status" value="1"/>
</dbReference>
<dbReference type="AlphaFoldDB" id="A0A3B1A2P7"/>
<proteinExistence type="inferred from homology"/>
<dbReference type="SUPFAM" id="SSF102114">
    <property type="entry name" value="Radical SAM enzymes"/>
    <property type="match status" value="1"/>
</dbReference>
<dbReference type="SMART" id="SM00729">
    <property type="entry name" value="Elp3"/>
    <property type="match status" value="1"/>
</dbReference>
<dbReference type="SFLD" id="SFLDG01383">
    <property type="entry name" value="cyclic_pyranopterin_phosphate"/>
    <property type="match status" value="1"/>
</dbReference>